<dbReference type="Gene3D" id="2.40.50.230">
    <property type="entry name" value="Gp5 N-terminal domain"/>
    <property type="match status" value="1"/>
</dbReference>
<dbReference type="SUPFAM" id="SSF47090">
    <property type="entry name" value="PGBD-like"/>
    <property type="match status" value="1"/>
</dbReference>
<sequence>MDMPLNPLDVLEDLAGLTGGDGNDDPFELAIGPYANGQLRVLSFEGREAINDLYAFSVTFTSQLPLAGLYALEGESACLTIKSTGNDEPRVIQGIVTTLEALGAAPGERGGPRRRYEVTVAPKLWLLTQRRTIRYFQQKTPKEIVEKVLAEIKISAKECKWHIRDDDYPKLPFVYQRDETDYEFFRRVLSDAGIVFCFDHASGLLDTVLPGAGAVAGALGSVAGMIGGPVANAVAEVGAATKMLTVLTFCDEPRDLPAVQNMAVANELLGSALKTGITSLATELGGNAFGEAAGDLIENEGDEISYDDEGGAGTDQERIFAFGLKKSIRPKKMRAIERDAGARSNWAGVAKKDSIKHTLDVKVGLAIGPKGPSLKGGASFDLDIDSTSIPPAMLMQQMFQIDPNLRAYANKQRRLDIELARARVDSIEGRGQSDCRRFGAGYRFKLTGHPNDALDREYIVVDIVSKGVIDPASVEQRVYQNEFRCIPSATLPLAARAARPKLGDELARVVAATGKRQTSRLDTNRSGYVHVRFDWDVADDEGRFKGELAYGEEHDQAVWVPVDQHWAGDGYGTQFLPREGMRVRVGFIEGHGERPFVKGCFYNEENRLPFRDFLSHQKVGIVSRTIPDDGGRNEISIDARRGGELVHIRSNRDFDMRIRRDSYMLVEGDATQHVKGHSNVQVDHDLGISVGGAERHVVATYRIDSVGDTQTTSIGGSAQLDVGGELVETVADGHRRTVGGSSQIVVDGYRSTVIGVDDVLTVAGQHVVTVGTEENPGESAMHVIDGTYVRSAKKMILEADEIVLRTQGTEIHLTKDMISLLAAKAVHAKGAEAMLRLEDKKAVMFAQEVDLNGSGTRVHLADKMEVTDPESLDEKRKKKIPPEMVRVVLDDALFGQAVGTPVRLTFDDGSTKDVTTDGQGAVVFESTHKSVRATVETPHGPRESFAYLRVPPESSPMGQWQRLVNLGYVSTRPPPASPPSADALAMAIQEFEADHQLPVTGKAGPDTVERLRAAHDDDERPWHARDWAPRPKPGRGARNTKGSAT</sequence>
<feature type="domain" description="Peptidoglycan binding-like" evidence="2">
    <location>
        <begin position="961"/>
        <end position="1011"/>
    </location>
</feature>
<dbReference type="RefSeq" id="WP_394827322.1">
    <property type="nucleotide sequence ID" value="NZ_CP089984.1"/>
</dbReference>
<feature type="domain" description="Gp5/Type VI secretion system Vgr protein OB-fold" evidence="3">
    <location>
        <begin position="537"/>
        <end position="602"/>
    </location>
</feature>
<dbReference type="SUPFAM" id="SSF69255">
    <property type="entry name" value="gp5 N-terminal domain-like"/>
    <property type="match status" value="1"/>
</dbReference>
<dbReference type="Gene3D" id="2.30.110.50">
    <property type="match status" value="2"/>
</dbReference>
<protein>
    <submittedName>
        <fullName evidence="5">Phage baseplate assembly protein V</fullName>
    </submittedName>
</protein>
<dbReference type="InterPro" id="IPR006531">
    <property type="entry name" value="Gp5/Vgr_OB"/>
</dbReference>
<dbReference type="Pfam" id="PF01471">
    <property type="entry name" value="PG_binding_1"/>
    <property type="match status" value="1"/>
</dbReference>
<proteinExistence type="predicted"/>
<dbReference type="Pfam" id="PF04717">
    <property type="entry name" value="Phage_base_V"/>
    <property type="match status" value="1"/>
</dbReference>
<dbReference type="Pfam" id="PF05954">
    <property type="entry name" value="Phage_GPD"/>
    <property type="match status" value="2"/>
</dbReference>
<evidence type="ECO:0000259" key="3">
    <source>
        <dbReference type="Pfam" id="PF04717"/>
    </source>
</evidence>
<dbReference type="InterPro" id="IPR002477">
    <property type="entry name" value="Peptidoglycan-bd-like"/>
</dbReference>
<dbReference type="Pfam" id="PF22178">
    <property type="entry name" value="Gp5_trimer_C"/>
    <property type="match status" value="1"/>
</dbReference>
<dbReference type="InterPro" id="IPR054030">
    <property type="entry name" value="Gp5_Vgr_C"/>
</dbReference>
<reference evidence="5 6" key="1">
    <citation type="submission" date="2021-12" db="EMBL/GenBank/DDBJ databases">
        <title>Discovery of the Pendulisporaceae a myxobacterial family with distinct sporulation behavior and unique specialized metabolism.</title>
        <authorList>
            <person name="Garcia R."/>
            <person name="Popoff A."/>
            <person name="Bader C.D."/>
            <person name="Loehr J."/>
            <person name="Walesch S."/>
            <person name="Walt C."/>
            <person name="Boldt J."/>
            <person name="Bunk B."/>
            <person name="Haeckl F.J.F.P.J."/>
            <person name="Gunesch A.P."/>
            <person name="Birkelbach J."/>
            <person name="Nuebel U."/>
            <person name="Pietschmann T."/>
            <person name="Bach T."/>
            <person name="Mueller R."/>
        </authorList>
    </citation>
    <scope>NUCLEOTIDE SEQUENCE [LARGE SCALE GENOMIC DNA]</scope>
    <source>
        <strain evidence="5 6">MSr11954</strain>
    </source>
</reference>
<evidence type="ECO:0000259" key="2">
    <source>
        <dbReference type="Pfam" id="PF01471"/>
    </source>
</evidence>
<dbReference type="SUPFAM" id="SSF69349">
    <property type="entry name" value="Phage fibre proteins"/>
    <property type="match status" value="1"/>
</dbReference>
<organism evidence="5 6">
    <name type="scientific">Pendulispora albinea</name>
    <dbReference type="NCBI Taxonomy" id="2741071"/>
    <lineage>
        <taxon>Bacteria</taxon>
        <taxon>Pseudomonadati</taxon>
        <taxon>Myxococcota</taxon>
        <taxon>Myxococcia</taxon>
        <taxon>Myxococcales</taxon>
        <taxon>Sorangiineae</taxon>
        <taxon>Pendulisporaceae</taxon>
        <taxon>Pendulispora</taxon>
    </lineage>
</organism>
<evidence type="ECO:0000313" key="6">
    <source>
        <dbReference type="Proteomes" id="UP001370348"/>
    </source>
</evidence>
<feature type="compositionally biased region" description="Basic and acidic residues" evidence="1">
    <location>
        <begin position="1007"/>
        <end position="1029"/>
    </location>
</feature>
<accession>A0ABZ2M698</accession>
<dbReference type="InterPro" id="IPR037026">
    <property type="entry name" value="Vgr_OB-fold_dom_sf"/>
</dbReference>
<dbReference type="EMBL" id="CP089984">
    <property type="protein sequence ID" value="WXB17682.1"/>
    <property type="molecule type" value="Genomic_DNA"/>
</dbReference>
<dbReference type="InterPro" id="IPR036365">
    <property type="entry name" value="PGBD-like_sf"/>
</dbReference>
<evidence type="ECO:0000259" key="4">
    <source>
        <dbReference type="Pfam" id="PF22178"/>
    </source>
</evidence>
<feature type="region of interest" description="Disordered" evidence="1">
    <location>
        <begin position="998"/>
        <end position="1045"/>
    </location>
</feature>
<dbReference type="SUPFAM" id="SSF69279">
    <property type="entry name" value="Phage tail proteins"/>
    <property type="match status" value="2"/>
</dbReference>
<name>A0ABZ2M698_9BACT</name>
<gene>
    <name evidence="5" type="ORF">LZC94_10515</name>
</gene>
<keyword evidence="6" id="KW-1185">Reference proteome</keyword>
<dbReference type="Proteomes" id="UP001370348">
    <property type="component" value="Chromosome"/>
</dbReference>
<evidence type="ECO:0000313" key="5">
    <source>
        <dbReference type="EMBL" id="WXB17682.1"/>
    </source>
</evidence>
<evidence type="ECO:0000256" key="1">
    <source>
        <dbReference type="SAM" id="MobiDB-lite"/>
    </source>
</evidence>
<feature type="domain" description="Gp5/Type VI secretion system Vgr C-terminal trimerisation" evidence="4">
    <location>
        <begin position="620"/>
        <end position="725"/>
    </location>
</feature>